<dbReference type="Proteomes" id="UP000662373">
    <property type="component" value="Unassembled WGS sequence"/>
</dbReference>
<reference evidence="2 3" key="1">
    <citation type="submission" date="2020-09" db="EMBL/GenBank/DDBJ databases">
        <title>Draft genome of Gelidibacter salicanalis PAMC21136.</title>
        <authorList>
            <person name="Park H."/>
        </authorList>
    </citation>
    <scope>NUCLEOTIDE SEQUENCE [LARGE SCALE GENOMIC DNA]</scope>
    <source>
        <strain evidence="2 3">PAMC21136</strain>
    </source>
</reference>
<keyword evidence="3" id="KW-1185">Reference proteome</keyword>
<evidence type="ECO:0000313" key="2">
    <source>
        <dbReference type="EMBL" id="MBJ7881810.1"/>
    </source>
</evidence>
<keyword evidence="1" id="KW-0812">Transmembrane</keyword>
<keyword evidence="1" id="KW-0472">Membrane</keyword>
<evidence type="ECO:0000256" key="1">
    <source>
        <dbReference type="SAM" id="Phobius"/>
    </source>
</evidence>
<gene>
    <name evidence="2" type="ORF">JEM65_14320</name>
</gene>
<dbReference type="EMBL" id="JAEHJZ010000034">
    <property type="protein sequence ID" value="MBJ7881810.1"/>
    <property type="molecule type" value="Genomic_DNA"/>
</dbReference>
<dbReference type="Pfam" id="PF13858">
    <property type="entry name" value="DUF4199"/>
    <property type="match status" value="1"/>
</dbReference>
<sequence>METQKPSIKPIAYSYGLYLALVSIIILVIMYVANLEKSWMLSIASSVASIFIFVYGIKTYKHQNAGFLSIGDAMKVGLAIAVIGGIIAGIYAYLHYAYIYPEFIDMAREQAYLEISGQNPNMSEEQISKTMEISNIFMTPMFFSLTTVIGSLLFGLVVSVIAGLVMKKE</sequence>
<feature type="transmembrane region" description="Helical" evidence="1">
    <location>
        <begin position="141"/>
        <end position="165"/>
    </location>
</feature>
<evidence type="ECO:0000313" key="3">
    <source>
        <dbReference type="Proteomes" id="UP000662373"/>
    </source>
</evidence>
<organism evidence="2 3">
    <name type="scientific">Gelidibacter salicanalis</name>
    <dbReference type="NCBI Taxonomy" id="291193"/>
    <lineage>
        <taxon>Bacteria</taxon>
        <taxon>Pseudomonadati</taxon>
        <taxon>Bacteroidota</taxon>
        <taxon>Flavobacteriia</taxon>
        <taxon>Flavobacteriales</taxon>
        <taxon>Flavobacteriaceae</taxon>
        <taxon>Gelidibacter</taxon>
    </lineage>
</organism>
<feature type="transmembrane region" description="Helical" evidence="1">
    <location>
        <begin position="39"/>
        <end position="57"/>
    </location>
</feature>
<dbReference type="InterPro" id="IPR025250">
    <property type="entry name" value="DUF4199"/>
</dbReference>
<keyword evidence="1" id="KW-1133">Transmembrane helix</keyword>
<accession>A0A934KTL6</accession>
<proteinExistence type="predicted"/>
<dbReference type="AlphaFoldDB" id="A0A934KTL6"/>
<protein>
    <submittedName>
        <fullName evidence="2">DUF4199 domain-containing protein</fullName>
    </submittedName>
</protein>
<comment type="caution">
    <text evidence="2">The sequence shown here is derived from an EMBL/GenBank/DDBJ whole genome shotgun (WGS) entry which is preliminary data.</text>
</comment>
<feature type="transmembrane region" description="Helical" evidence="1">
    <location>
        <begin position="12"/>
        <end position="33"/>
    </location>
</feature>
<dbReference type="RefSeq" id="WP_199600848.1">
    <property type="nucleotide sequence ID" value="NZ_JAEHJZ010000034.1"/>
</dbReference>
<name>A0A934KTL6_9FLAO</name>
<feature type="transmembrane region" description="Helical" evidence="1">
    <location>
        <begin position="78"/>
        <end position="99"/>
    </location>
</feature>